<evidence type="ECO:0000313" key="1">
    <source>
        <dbReference type="EMBL" id="CAI2371378.1"/>
    </source>
</evidence>
<dbReference type="EMBL" id="CAMPGE010012610">
    <property type="protein sequence ID" value="CAI2371378.1"/>
    <property type="molecule type" value="Genomic_DNA"/>
</dbReference>
<evidence type="ECO:0000313" key="2">
    <source>
        <dbReference type="Proteomes" id="UP001295684"/>
    </source>
</evidence>
<accession>A0AAD1UL38</accession>
<proteinExistence type="predicted"/>
<organism evidence="1 2">
    <name type="scientific">Euplotes crassus</name>
    <dbReference type="NCBI Taxonomy" id="5936"/>
    <lineage>
        <taxon>Eukaryota</taxon>
        <taxon>Sar</taxon>
        <taxon>Alveolata</taxon>
        <taxon>Ciliophora</taxon>
        <taxon>Intramacronucleata</taxon>
        <taxon>Spirotrichea</taxon>
        <taxon>Hypotrichia</taxon>
        <taxon>Euplotida</taxon>
        <taxon>Euplotidae</taxon>
        <taxon>Moneuplotes</taxon>
    </lineage>
</organism>
<dbReference type="Proteomes" id="UP001295684">
    <property type="component" value="Unassembled WGS sequence"/>
</dbReference>
<comment type="caution">
    <text evidence="1">The sequence shown here is derived from an EMBL/GenBank/DDBJ whole genome shotgun (WGS) entry which is preliminary data.</text>
</comment>
<dbReference type="AlphaFoldDB" id="A0AAD1UL38"/>
<keyword evidence="2" id="KW-1185">Reference proteome</keyword>
<reference evidence="1" key="1">
    <citation type="submission" date="2023-07" db="EMBL/GenBank/DDBJ databases">
        <authorList>
            <consortium name="AG Swart"/>
            <person name="Singh M."/>
            <person name="Singh A."/>
            <person name="Seah K."/>
            <person name="Emmerich C."/>
        </authorList>
    </citation>
    <scope>NUCLEOTIDE SEQUENCE</scope>
    <source>
        <strain evidence="1">DP1</strain>
    </source>
</reference>
<protein>
    <submittedName>
        <fullName evidence="1">Uncharacterized protein</fullName>
    </submittedName>
</protein>
<gene>
    <name evidence="1" type="ORF">ECRASSUSDP1_LOCUS12700</name>
</gene>
<sequence>MLHTKLAIVGPILSISNGKIFQTYWPAQIHSSKMKHEILQELHQKWPSRWEILFLSPCKKEGQHRILTKVL</sequence>
<name>A0AAD1UL38_EUPCR</name>